<evidence type="ECO:0000313" key="6">
    <source>
        <dbReference type="EMBL" id="KMZ70347.1"/>
    </source>
</evidence>
<feature type="region of interest" description="Disordered" evidence="5">
    <location>
        <begin position="34"/>
        <end position="112"/>
    </location>
</feature>
<organism evidence="6 7">
    <name type="scientific">Zostera marina</name>
    <name type="common">Eelgrass</name>
    <dbReference type="NCBI Taxonomy" id="29655"/>
    <lineage>
        <taxon>Eukaryota</taxon>
        <taxon>Viridiplantae</taxon>
        <taxon>Streptophyta</taxon>
        <taxon>Embryophyta</taxon>
        <taxon>Tracheophyta</taxon>
        <taxon>Spermatophyta</taxon>
        <taxon>Magnoliopsida</taxon>
        <taxon>Liliopsida</taxon>
        <taxon>Zosteraceae</taxon>
        <taxon>Zostera</taxon>
    </lineage>
</organism>
<dbReference type="InterPro" id="IPR009068">
    <property type="entry name" value="uS15_NS1_RNA-bd_sf"/>
</dbReference>
<comment type="caution">
    <text evidence="6">The sequence shown here is derived from an EMBL/GenBank/DDBJ whole genome shotgun (WGS) entry which is preliminary data.</text>
</comment>
<evidence type="ECO:0000256" key="4">
    <source>
        <dbReference type="ARBA" id="ARBA00035250"/>
    </source>
</evidence>
<dbReference type="AlphaFoldDB" id="A0A0K9PQ44"/>
<dbReference type="GO" id="GO:1990904">
    <property type="term" value="C:ribonucleoprotein complex"/>
    <property type="evidence" value="ECO:0007669"/>
    <property type="project" value="UniProtKB-KW"/>
</dbReference>
<dbReference type="Proteomes" id="UP000036987">
    <property type="component" value="Unassembled WGS sequence"/>
</dbReference>
<keyword evidence="2 6" id="KW-0689">Ribosomal protein</keyword>
<protein>
    <recommendedName>
        <fullName evidence="4">Small ribosomal subunit protein uS15c</fullName>
    </recommendedName>
</protein>
<evidence type="ECO:0000256" key="2">
    <source>
        <dbReference type="ARBA" id="ARBA00022980"/>
    </source>
</evidence>
<dbReference type="GO" id="GO:0006412">
    <property type="term" value="P:translation"/>
    <property type="evidence" value="ECO:0007669"/>
    <property type="project" value="InterPro"/>
</dbReference>
<dbReference type="InterPro" id="IPR000589">
    <property type="entry name" value="Ribosomal_uS15"/>
</dbReference>
<dbReference type="NCBIfam" id="TIGR00952">
    <property type="entry name" value="S15_bact"/>
    <property type="match status" value="1"/>
</dbReference>
<evidence type="ECO:0000256" key="1">
    <source>
        <dbReference type="ARBA" id="ARBA00008434"/>
    </source>
</evidence>
<evidence type="ECO:0000256" key="5">
    <source>
        <dbReference type="SAM" id="MobiDB-lite"/>
    </source>
</evidence>
<dbReference type="InterPro" id="IPR005290">
    <property type="entry name" value="Ribosomal_uS15_bac-type"/>
</dbReference>
<dbReference type="PANTHER" id="PTHR47546">
    <property type="entry name" value="S15/NS1, RNA-BINDING PROTEIN"/>
    <property type="match status" value="1"/>
</dbReference>
<evidence type="ECO:0000313" key="7">
    <source>
        <dbReference type="Proteomes" id="UP000036987"/>
    </source>
</evidence>
<accession>A0A0K9PQ44</accession>
<evidence type="ECO:0000256" key="3">
    <source>
        <dbReference type="ARBA" id="ARBA00023274"/>
    </source>
</evidence>
<dbReference type="Gene3D" id="1.10.287.10">
    <property type="entry name" value="S15/NS1, RNA-binding"/>
    <property type="match status" value="1"/>
</dbReference>
<dbReference type="CDD" id="cd00353">
    <property type="entry name" value="Ribosomal_S15p_S13e"/>
    <property type="match status" value="1"/>
</dbReference>
<reference evidence="7" key="1">
    <citation type="journal article" date="2016" name="Nature">
        <title>The genome of the seagrass Zostera marina reveals angiosperm adaptation to the sea.</title>
        <authorList>
            <person name="Olsen J.L."/>
            <person name="Rouze P."/>
            <person name="Verhelst B."/>
            <person name="Lin Y.-C."/>
            <person name="Bayer T."/>
            <person name="Collen J."/>
            <person name="Dattolo E."/>
            <person name="De Paoli E."/>
            <person name="Dittami S."/>
            <person name="Maumus F."/>
            <person name="Michel G."/>
            <person name="Kersting A."/>
            <person name="Lauritano C."/>
            <person name="Lohaus R."/>
            <person name="Toepel M."/>
            <person name="Tonon T."/>
            <person name="Vanneste K."/>
            <person name="Amirebrahimi M."/>
            <person name="Brakel J."/>
            <person name="Bostroem C."/>
            <person name="Chovatia M."/>
            <person name="Grimwood J."/>
            <person name="Jenkins J.W."/>
            <person name="Jueterbock A."/>
            <person name="Mraz A."/>
            <person name="Stam W.T."/>
            <person name="Tice H."/>
            <person name="Bornberg-Bauer E."/>
            <person name="Green P.J."/>
            <person name="Pearson G.A."/>
            <person name="Procaccini G."/>
            <person name="Duarte C.M."/>
            <person name="Schmutz J."/>
            <person name="Reusch T.B.H."/>
            <person name="Van de Peer Y."/>
        </authorList>
    </citation>
    <scope>NUCLEOTIDE SEQUENCE [LARGE SCALE GENOMIC DNA]</scope>
    <source>
        <strain evidence="7">cv. Finnish</strain>
    </source>
</reference>
<proteinExistence type="inferred from homology"/>
<sequence>MQWMELTTERRNSERMASIPIRFRRKTLNPNFSSFRFFSSSTPPEPPPIRNSESEDSVTTNDPPPSIFSDIKAHLRKSPPVLRDNPPEDIRGKLDEFRSRSAPPSSATSPLSFNELYKSNVEEKFNKKHEPISFTAIRNSLRQIRQQNQNQNQNNEFFPSDFNRPTERLRNLKERLNVMQVDARGSQSSSLPRSIFGREMDKNMEMENGDKTDKTKRTDFVKLYSHEELGEKLRMLRPKESGEKDKTGKKAKGSGFSLEELNDRLAKLREMEEREKNTSKIGVSFRDLRESLEKLRDSEMQKKSSTQRFSILAHIGGFGTPEYSLGPPKEELVQTYLHPDLLSSEEKMKLELQKIRDEFKISESDCGSSRVQVAQLTVKIKHLSSVLHKKDKHSLRGLQAMVQRRRKLLKYLRRTDWDSYCFVISKLKLRDTPDIKSSRPSSSSSSQKKKTRKVRMKRKKSTKPKPTPTPTPA</sequence>
<comment type="similarity">
    <text evidence="1">Belongs to the universal ribosomal protein uS15 family.</text>
</comment>
<feature type="region of interest" description="Disordered" evidence="5">
    <location>
        <begin position="432"/>
        <end position="473"/>
    </location>
</feature>
<dbReference type="Pfam" id="PF00312">
    <property type="entry name" value="Ribosomal_S15"/>
    <property type="match status" value="1"/>
</dbReference>
<dbReference type="GO" id="GO:0005840">
    <property type="term" value="C:ribosome"/>
    <property type="evidence" value="ECO:0007669"/>
    <property type="project" value="UniProtKB-KW"/>
</dbReference>
<keyword evidence="7" id="KW-1185">Reference proteome</keyword>
<dbReference type="HAMAP" id="MF_01343_B">
    <property type="entry name" value="Ribosomal_uS15_B"/>
    <property type="match status" value="1"/>
</dbReference>
<dbReference type="GO" id="GO:0003735">
    <property type="term" value="F:structural constituent of ribosome"/>
    <property type="evidence" value="ECO:0007669"/>
    <property type="project" value="InterPro"/>
</dbReference>
<dbReference type="EMBL" id="LFYR01000729">
    <property type="protein sequence ID" value="KMZ70347.1"/>
    <property type="molecule type" value="Genomic_DNA"/>
</dbReference>
<gene>
    <name evidence="6" type="ORF">ZOSMA_1G03290</name>
</gene>
<dbReference type="OrthoDB" id="441444at2759"/>
<dbReference type="STRING" id="29655.A0A0K9PQ44"/>
<dbReference type="OMA" id="MYREDEL"/>
<feature type="compositionally biased region" description="Low complexity" evidence="5">
    <location>
        <begin position="100"/>
        <end position="112"/>
    </location>
</feature>
<dbReference type="GO" id="GO:0005737">
    <property type="term" value="C:cytoplasm"/>
    <property type="evidence" value="ECO:0007669"/>
    <property type="project" value="UniProtKB-ARBA"/>
</dbReference>
<dbReference type="PANTHER" id="PTHR47546:SF3">
    <property type="entry name" value="30S RIBOSOMAL PROTEIN S15, CHLOROPLASTIC"/>
    <property type="match status" value="1"/>
</dbReference>
<name>A0A0K9PQ44_ZOSMR</name>
<dbReference type="SMART" id="SM01387">
    <property type="entry name" value="Ribosomal_S15"/>
    <property type="match status" value="1"/>
</dbReference>
<keyword evidence="3" id="KW-0687">Ribonucleoprotein</keyword>
<feature type="compositionally biased region" description="Basic residues" evidence="5">
    <location>
        <begin position="447"/>
        <end position="463"/>
    </location>
</feature>
<dbReference type="SUPFAM" id="SSF47060">
    <property type="entry name" value="S15/NS1 RNA-binding domain"/>
    <property type="match status" value="1"/>
</dbReference>
<feature type="compositionally biased region" description="Basic and acidic residues" evidence="5">
    <location>
        <begin position="85"/>
        <end position="99"/>
    </location>
</feature>